<feature type="domain" description="Transposase IS200-like" evidence="1">
    <location>
        <begin position="4"/>
        <end position="82"/>
    </location>
</feature>
<dbReference type="GO" id="GO:0006313">
    <property type="term" value="P:DNA transposition"/>
    <property type="evidence" value="ECO:0007669"/>
    <property type="project" value="InterPro"/>
</dbReference>
<dbReference type="InterPro" id="IPR036515">
    <property type="entry name" value="Transposase_17_sf"/>
</dbReference>
<accession>A0A5R8Y639</accession>
<name>A0A5R8Y639_9BACT</name>
<dbReference type="GO" id="GO:0004803">
    <property type="term" value="F:transposase activity"/>
    <property type="evidence" value="ECO:0007669"/>
    <property type="project" value="InterPro"/>
</dbReference>
<dbReference type="Pfam" id="PF01797">
    <property type="entry name" value="Y1_Tnp"/>
    <property type="match status" value="1"/>
</dbReference>
<protein>
    <recommendedName>
        <fullName evidence="1">Transposase IS200-like domain-containing protein</fullName>
    </recommendedName>
</protein>
<proteinExistence type="predicted"/>
<dbReference type="InterPro" id="IPR002686">
    <property type="entry name" value="Transposase_17"/>
</dbReference>
<evidence type="ECO:0000313" key="2">
    <source>
        <dbReference type="EMBL" id="TLP41281.1"/>
    </source>
</evidence>
<dbReference type="Proteomes" id="UP000308901">
    <property type="component" value="Unassembled WGS sequence"/>
</dbReference>
<evidence type="ECO:0000259" key="1">
    <source>
        <dbReference type="SMART" id="SM01321"/>
    </source>
</evidence>
<comment type="caution">
    <text evidence="2">The sequence shown here is derived from an EMBL/GenBank/DDBJ whole genome shotgun (WGS) entry which is preliminary data.</text>
</comment>
<dbReference type="Gene3D" id="3.30.70.1290">
    <property type="entry name" value="Transposase IS200-like"/>
    <property type="match status" value="1"/>
</dbReference>
<dbReference type="SUPFAM" id="SSF143422">
    <property type="entry name" value="Transposase IS200-like"/>
    <property type="match status" value="1"/>
</dbReference>
<dbReference type="EMBL" id="VANU01000001">
    <property type="protein sequence ID" value="TLP41281.1"/>
    <property type="molecule type" value="Genomic_DNA"/>
</dbReference>
<dbReference type="SMART" id="SM01321">
    <property type="entry name" value="Y1_Tnp"/>
    <property type="match status" value="1"/>
</dbReference>
<dbReference type="GO" id="GO:0003677">
    <property type="term" value="F:DNA binding"/>
    <property type="evidence" value="ECO:0007669"/>
    <property type="project" value="InterPro"/>
</dbReference>
<sequence>MKSRFCRYHHVINRGVNRCDVFNHVNDKDMFLQIINKTAKIHKVILHTYALMDNHYHLLIETQNENLSTFMRIINGDSSSGV</sequence>
<gene>
    <name evidence="2" type="ORF">FDK22_01685</name>
</gene>
<dbReference type="PANTHER" id="PTHR34322:SF2">
    <property type="entry name" value="TRANSPOSASE IS200-LIKE DOMAIN-CONTAINING PROTEIN"/>
    <property type="match status" value="1"/>
</dbReference>
<organism evidence="2 3">
    <name type="scientific">Arcobacter arenosus</name>
    <dbReference type="NCBI Taxonomy" id="2576037"/>
    <lineage>
        <taxon>Bacteria</taxon>
        <taxon>Pseudomonadati</taxon>
        <taxon>Campylobacterota</taxon>
        <taxon>Epsilonproteobacteria</taxon>
        <taxon>Campylobacterales</taxon>
        <taxon>Arcobacteraceae</taxon>
        <taxon>Arcobacter</taxon>
    </lineage>
</organism>
<reference evidence="2 3" key="1">
    <citation type="submission" date="2019-05" db="EMBL/GenBank/DDBJ databases">
        <title>Arcobacter sp. nov., isolated from sea sediment.</title>
        <authorList>
            <person name="Kim W."/>
        </authorList>
    </citation>
    <scope>NUCLEOTIDE SEQUENCE [LARGE SCALE GENOMIC DNA]</scope>
    <source>
        <strain evidence="2 3">CAU 1517</strain>
    </source>
</reference>
<evidence type="ECO:0000313" key="3">
    <source>
        <dbReference type="Proteomes" id="UP000308901"/>
    </source>
</evidence>
<keyword evidence="3" id="KW-1185">Reference proteome</keyword>
<dbReference type="OrthoDB" id="9800147at2"/>
<dbReference type="AlphaFoldDB" id="A0A5R8Y639"/>
<dbReference type="PANTHER" id="PTHR34322">
    <property type="entry name" value="TRANSPOSASE, Y1_TNP DOMAIN-CONTAINING"/>
    <property type="match status" value="1"/>
</dbReference>